<dbReference type="PANTHER" id="PTHR32322:SF2">
    <property type="entry name" value="EAMA DOMAIN-CONTAINING PROTEIN"/>
    <property type="match status" value="1"/>
</dbReference>
<dbReference type="PANTHER" id="PTHR32322">
    <property type="entry name" value="INNER MEMBRANE TRANSPORTER"/>
    <property type="match status" value="1"/>
</dbReference>
<dbReference type="Proteomes" id="UP000182373">
    <property type="component" value="Chromosome"/>
</dbReference>
<evidence type="ECO:0000259" key="8">
    <source>
        <dbReference type="Pfam" id="PF00892"/>
    </source>
</evidence>
<dbReference type="InterPro" id="IPR037185">
    <property type="entry name" value="EmrE-like"/>
</dbReference>
<evidence type="ECO:0000256" key="4">
    <source>
        <dbReference type="ARBA" id="ARBA00022989"/>
    </source>
</evidence>
<evidence type="ECO:0000313" key="10">
    <source>
        <dbReference type="Proteomes" id="UP000182373"/>
    </source>
</evidence>
<dbReference type="InterPro" id="IPR000620">
    <property type="entry name" value="EamA_dom"/>
</dbReference>
<protein>
    <submittedName>
        <fullName evidence="9">Transporter, drug/metabolite exporter family</fullName>
    </submittedName>
</protein>
<feature type="domain" description="EamA" evidence="8">
    <location>
        <begin position="33"/>
        <end position="171"/>
    </location>
</feature>
<evidence type="ECO:0000256" key="5">
    <source>
        <dbReference type="ARBA" id="ARBA00023136"/>
    </source>
</evidence>
<feature type="domain" description="EamA" evidence="8">
    <location>
        <begin position="198"/>
        <end position="325"/>
    </location>
</feature>
<gene>
    <name evidence="9" type="ORF">GbCGDNIH9_0187</name>
</gene>
<proteinExistence type="inferred from homology"/>
<feature type="transmembrane region" description="Helical" evidence="7">
    <location>
        <begin position="253"/>
        <end position="273"/>
    </location>
</feature>
<feature type="transmembrane region" description="Helical" evidence="7">
    <location>
        <begin position="161"/>
        <end position="180"/>
    </location>
</feature>
<evidence type="ECO:0000313" key="9">
    <source>
        <dbReference type="EMBL" id="APH53409.1"/>
    </source>
</evidence>
<evidence type="ECO:0000256" key="3">
    <source>
        <dbReference type="ARBA" id="ARBA00022692"/>
    </source>
</evidence>
<keyword evidence="5 7" id="KW-0472">Membrane</keyword>
<evidence type="ECO:0000256" key="1">
    <source>
        <dbReference type="ARBA" id="ARBA00004141"/>
    </source>
</evidence>
<dbReference type="GO" id="GO:0016020">
    <property type="term" value="C:membrane"/>
    <property type="evidence" value="ECO:0007669"/>
    <property type="project" value="UniProtKB-SubCell"/>
</dbReference>
<dbReference type="SUPFAM" id="SSF103481">
    <property type="entry name" value="Multidrug resistance efflux transporter EmrE"/>
    <property type="match status" value="2"/>
</dbReference>
<sequence length="335" mass="35619">MTKYTAPSVPPDNALPSAGPPRTVIHGSRTGPLLAVILCVLLWSLIGTVSKVTQAQIDFYQMMSWSNLLSLLAVLAVHRLSGRAWRNLLPKRADTSRLRLLMLPALLGILDCFFYLAVYYGYGHANGVAVLVTQSSWPLMIVLLGMAAFGERMSLRRWVGMALGFAALLVTASAAGHAVLPAGSETDASTAGAGFATLCVVLLGAFSFTLFSVLSRFLRLDAFAGTVWVFLFSLVCSLVPLVLFSQLSLPPRSAWPALLLNGVLINGVSYILWIYAMSSAHAARLTALAFAAPALSTIWLVVFLHEPLIPAYLLGLGMALAGGMLCLSGSDAGHA</sequence>
<dbReference type="InterPro" id="IPR050638">
    <property type="entry name" value="AA-Vitamin_Transporters"/>
</dbReference>
<evidence type="ECO:0000256" key="2">
    <source>
        <dbReference type="ARBA" id="ARBA00007362"/>
    </source>
</evidence>
<keyword evidence="3 7" id="KW-0812">Transmembrane</keyword>
<feature type="region of interest" description="Disordered" evidence="6">
    <location>
        <begin position="1"/>
        <end position="21"/>
    </location>
</feature>
<feature type="transmembrane region" description="Helical" evidence="7">
    <location>
        <begin position="226"/>
        <end position="247"/>
    </location>
</feature>
<evidence type="ECO:0000256" key="6">
    <source>
        <dbReference type="SAM" id="MobiDB-lite"/>
    </source>
</evidence>
<feature type="transmembrane region" description="Helical" evidence="7">
    <location>
        <begin position="192"/>
        <end position="214"/>
    </location>
</feature>
<dbReference type="EMBL" id="CP018191">
    <property type="protein sequence ID" value="APH53409.1"/>
    <property type="molecule type" value="Genomic_DNA"/>
</dbReference>
<feature type="transmembrane region" description="Helical" evidence="7">
    <location>
        <begin position="62"/>
        <end position="80"/>
    </location>
</feature>
<comment type="similarity">
    <text evidence="2">Belongs to the EamA transporter family.</text>
</comment>
<name>A0AAC9K9H0_9PROT</name>
<dbReference type="Pfam" id="PF00892">
    <property type="entry name" value="EamA"/>
    <property type="match status" value="2"/>
</dbReference>
<evidence type="ECO:0000256" key="7">
    <source>
        <dbReference type="SAM" id="Phobius"/>
    </source>
</evidence>
<feature type="transmembrane region" description="Helical" evidence="7">
    <location>
        <begin position="100"/>
        <end position="122"/>
    </location>
</feature>
<organism evidence="9 10">
    <name type="scientific">Granulibacter bethesdensis</name>
    <dbReference type="NCBI Taxonomy" id="364410"/>
    <lineage>
        <taxon>Bacteria</taxon>
        <taxon>Pseudomonadati</taxon>
        <taxon>Pseudomonadota</taxon>
        <taxon>Alphaproteobacteria</taxon>
        <taxon>Acetobacterales</taxon>
        <taxon>Acetobacteraceae</taxon>
        <taxon>Granulibacter</taxon>
    </lineage>
</organism>
<keyword evidence="4 7" id="KW-1133">Transmembrane helix</keyword>
<feature type="transmembrane region" description="Helical" evidence="7">
    <location>
        <begin position="285"/>
        <end position="303"/>
    </location>
</feature>
<feature type="transmembrane region" description="Helical" evidence="7">
    <location>
        <begin position="31"/>
        <end position="50"/>
    </location>
</feature>
<dbReference type="AlphaFoldDB" id="A0AAC9K9H0"/>
<dbReference type="Gene3D" id="1.10.3730.20">
    <property type="match status" value="1"/>
</dbReference>
<feature type="transmembrane region" description="Helical" evidence="7">
    <location>
        <begin position="309"/>
        <end position="327"/>
    </location>
</feature>
<accession>A0AAC9K9H0</accession>
<comment type="subcellular location">
    <subcellularLocation>
        <location evidence="1">Membrane</location>
        <topology evidence="1">Multi-pass membrane protein</topology>
    </subcellularLocation>
</comment>
<feature type="transmembrane region" description="Helical" evidence="7">
    <location>
        <begin position="128"/>
        <end position="149"/>
    </location>
</feature>
<reference evidence="10" key="1">
    <citation type="submission" date="2016-11" db="EMBL/GenBank/DDBJ databases">
        <title>Comparative genomic and phenotypic analysis of Granulibacter bethesdensis clinical isolates from patients with chronic granulomatous disease.</title>
        <authorList>
            <person name="Zarember K.A."/>
            <person name="Porcella S.F."/>
            <person name="Chu J."/>
            <person name="Ding L."/>
            <person name="Dahlstrom E."/>
            <person name="Barbian K."/>
            <person name="Martens C."/>
            <person name="Sykora L."/>
            <person name="Kramer S."/>
            <person name="Pettinato A.M."/>
            <person name="Hong H."/>
            <person name="Wald G."/>
            <person name="Berg L.J."/>
            <person name="Rogge L.S."/>
            <person name="Greenberg D.E."/>
            <person name="Falcone E.L."/>
            <person name="Neves J.F."/>
            <person name="Simoes M.J."/>
            <person name="Casal M."/>
            <person name="Rodriguez-Lopez F.C."/>
            <person name="Zelazny A."/>
            <person name="Gallin J.I."/>
            <person name="Holland S.M."/>
        </authorList>
    </citation>
    <scope>NUCLEOTIDE SEQUENCE [LARGE SCALE GENOMIC DNA]</scope>
    <source>
        <strain evidence="10">NIH9.1</strain>
    </source>
</reference>